<name>A0ABW3RMK2_9SPHI</name>
<proteinExistence type="predicted"/>
<dbReference type="Proteomes" id="UP001597205">
    <property type="component" value="Unassembled WGS sequence"/>
</dbReference>
<comment type="caution">
    <text evidence="1">The sequence shown here is derived from an EMBL/GenBank/DDBJ whole genome shotgun (WGS) entry which is preliminary data.</text>
</comment>
<reference evidence="2" key="1">
    <citation type="journal article" date="2019" name="Int. J. Syst. Evol. Microbiol.">
        <title>The Global Catalogue of Microorganisms (GCM) 10K type strain sequencing project: providing services to taxonomists for standard genome sequencing and annotation.</title>
        <authorList>
            <consortium name="The Broad Institute Genomics Platform"/>
            <consortium name="The Broad Institute Genome Sequencing Center for Infectious Disease"/>
            <person name="Wu L."/>
            <person name="Ma J."/>
        </authorList>
    </citation>
    <scope>NUCLEOTIDE SEQUENCE [LARGE SCALE GENOMIC DNA]</scope>
    <source>
        <strain evidence="2">CCUG 52468</strain>
    </source>
</reference>
<keyword evidence="2" id="KW-1185">Reference proteome</keyword>
<dbReference type="RefSeq" id="WP_380897020.1">
    <property type="nucleotide sequence ID" value="NZ_JBHTKY010000018.1"/>
</dbReference>
<protein>
    <recommendedName>
        <fullName evidence="3">Lipoprotein</fullName>
    </recommendedName>
</protein>
<evidence type="ECO:0000313" key="1">
    <source>
        <dbReference type="EMBL" id="MFD1166391.1"/>
    </source>
</evidence>
<sequence>MKTTTFLRTALAISAVALVFTSCKKDDEPKPKPVEITYVIKNNPEVKDLKFTSLTVSGHKGQDSTISKDLKFPMTIKVKRSKPAKKSTVAIKAKVDKVSKLEFEILMDGKSVKKGGADIKDIKTEGKLEHTF</sequence>
<evidence type="ECO:0008006" key="3">
    <source>
        <dbReference type="Google" id="ProtNLM"/>
    </source>
</evidence>
<accession>A0ABW3RMK2</accession>
<gene>
    <name evidence="1" type="ORF">ACFQ2C_12325</name>
</gene>
<evidence type="ECO:0000313" key="2">
    <source>
        <dbReference type="Proteomes" id="UP001597205"/>
    </source>
</evidence>
<dbReference type="PROSITE" id="PS51257">
    <property type="entry name" value="PROKAR_LIPOPROTEIN"/>
    <property type="match status" value="1"/>
</dbReference>
<organism evidence="1 2">
    <name type="scientific">Sphingobacterium daejeonense</name>
    <dbReference type="NCBI Taxonomy" id="371142"/>
    <lineage>
        <taxon>Bacteria</taxon>
        <taxon>Pseudomonadati</taxon>
        <taxon>Bacteroidota</taxon>
        <taxon>Sphingobacteriia</taxon>
        <taxon>Sphingobacteriales</taxon>
        <taxon>Sphingobacteriaceae</taxon>
        <taxon>Sphingobacterium</taxon>
    </lineage>
</organism>
<dbReference type="EMBL" id="JBHTKY010000018">
    <property type="protein sequence ID" value="MFD1166391.1"/>
    <property type="molecule type" value="Genomic_DNA"/>
</dbReference>